<dbReference type="SUPFAM" id="SSF64288">
    <property type="entry name" value="Chorismate lyase-like"/>
    <property type="match status" value="2"/>
</dbReference>
<gene>
    <name evidence="2" type="primary">PLEST009710</name>
    <name evidence="2" type="ORF">PLESTB_001450700</name>
</gene>
<name>A0A9W6BVR5_9CHLO</name>
<sequence>MRHHSAIDSCALQCPCTTRIAVGTNRHVPISPTSRACSLGLGVAPAHAHRAPVTTLGKRRQAPLRTSREIRGLCSLGDWTAEQGGPCSAPSTSRPASAIVTATRPLLDSTAAPQTDAALPPSWPALQPPFTYYASAEEAQTNAVPTGLSPIWKVLLLSDGSVTRHLQLISGSPVSVECLSMRNVGWTLEGLPPGTELIPGPRVQRQVLLRCPEPRPPSGASELTASRRDGIRGGRNGEAPTGVAGQSPPQSSPQSSPLPPQSSSALQPLVFASSWWNADTIDEYLRDKSQPIWLSLSQGHVELYREVHALFRGDSPPLEELLGCRGPFWGRQYIFWSGGRPLTLIYEVFSPRLQQYLGPQQAAEST</sequence>
<dbReference type="EMBL" id="BRXU01000026">
    <property type="protein sequence ID" value="GLC59123.1"/>
    <property type="molecule type" value="Genomic_DNA"/>
</dbReference>
<reference evidence="2 3" key="1">
    <citation type="journal article" date="2023" name="Commun. Biol.">
        <title>Reorganization of the ancestral sex-determining regions during the evolution of trioecy in Pleodorina starrii.</title>
        <authorList>
            <person name="Takahashi K."/>
            <person name="Suzuki S."/>
            <person name="Kawai-Toyooka H."/>
            <person name="Yamamoto K."/>
            <person name="Hamaji T."/>
            <person name="Ootsuki R."/>
            <person name="Yamaguchi H."/>
            <person name="Kawachi M."/>
            <person name="Higashiyama T."/>
            <person name="Nozaki H."/>
        </authorList>
    </citation>
    <scope>NUCLEOTIDE SEQUENCE [LARGE SCALE GENOMIC DNA]</scope>
    <source>
        <strain evidence="2 3">NIES-4479</strain>
    </source>
</reference>
<dbReference type="Pfam" id="PF01947">
    <property type="entry name" value="Rv2949c-like"/>
    <property type="match status" value="2"/>
</dbReference>
<evidence type="ECO:0000313" key="3">
    <source>
        <dbReference type="Proteomes" id="UP001165080"/>
    </source>
</evidence>
<feature type="compositionally biased region" description="Low complexity" evidence="1">
    <location>
        <begin position="246"/>
        <end position="264"/>
    </location>
</feature>
<dbReference type="AlphaFoldDB" id="A0A9W6BVR5"/>
<feature type="region of interest" description="Disordered" evidence="1">
    <location>
        <begin position="211"/>
        <end position="264"/>
    </location>
</feature>
<comment type="caution">
    <text evidence="2">The sequence shown here is derived from an EMBL/GenBank/DDBJ whole genome shotgun (WGS) entry which is preliminary data.</text>
</comment>
<evidence type="ECO:0000313" key="2">
    <source>
        <dbReference type="EMBL" id="GLC59123.1"/>
    </source>
</evidence>
<organism evidence="2 3">
    <name type="scientific">Pleodorina starrii</name>
    <dbReference type="NCBI Taxonomy" id="330485"/>
    <lineage>
        <taxon>Eukaryota</taxon>
        <taxon>Viridiplantae</taxon>
        <taxon>Chlorophyta</taxon>
        <taxon>core chlorophytes</taxon>
        <taxon>Chlorophyceae</taxon>
        <taxon>CS clade</taxon>
        <taxon>Chlamydomonadales</taxon>
        <taxon>Volvocaceae</taxon>
        <taxon>Pleodorina</taxon>
    </lineage>
</organism>
<protein>
    <recommendedName>
        <fullName evidence="4">DUF98 domain-containing protein</fullName>
    </recommendedName>
</protein>
<dbReference type="Gene3D" id="3.40.1410.10">
    <property type="entry name" value="Chorismate lyase-like"/>
    <property type="match status" value="1"/>
</dbReference>
<dbReference type="InterPro" id="IPR028978">
    <property type="entry name" value="Chorismate_lyase_/UTRA_dom_sf"/>
</dbReference>
<keyword evidence="3" id="KW-1185">Reference proteome</keyword>
<evidence type="ECO:0008006" key="4">
    <source>
        <dbReference type="Google" id="ProtNLM"/>
    </source>
</evidence>
<dbReference type="Proteomes" id="UP001165080">
    <property type="component" value="Unassembled WGS sequence"/>
</dbReference>
<accession>A0A9W6BVR5</accession>
<proteinExistence type="predicted"/>
<evidence type="ECO:0000256" key="1">
    <source>
        <dbReference type="SAM" id="MobiDB-lite"/>
    </source>
</evidence>
<dbReference type="InterPro" id="IPR002800">
    <property type="entry name" value="Rv2949c-like"/>
</dbReference>